<accession>A0A166T767</accession>
<evidence type="ECO:0000313" key="3">
    <source>
        <dbReference type="Proteomes" id="UP000076532"/>
    </source>
</evidence>
<protein>
    <submittedName>
        <fullName evidence="2">Uncharacterized protein</fullName>
    </submittedName>
</protein>
<reference evidence="2 3" key="1">
    <citation type="journal article" date="2016" name="Mol. Biol. Evol.">
        <title>Comparative Genomics of Early-Diverging Mushroom-Forming Fungi Provides Insights into the Origins of Lignocellulose Decay Capabilities.</title>
        <authorList>
            <person name="Nagy L.G."/>
            <person name="Riley R."/>
            <person name="Tritt A."/>
            <person name="Adam C."/>
            <person name="Daum C."/>
            <person name="Floudas D."/>
            <person name="Sun H."/>
            <person name="Yadav J.S."/>
            <person name="Pangilinan J."/>
            <person name="Larsson K.H."/>
            <person name="Matsuura K."/>
            <person name="Barry K."/>
            <person name="Labutti K."/>
            <person name="Kuo R."/>
            <person name="Ohm R.A."/>
            <person name="Bhattacharya S.S."/>
            <person name="Shirouzu T."/>
            <person name="Yoshinaga Y."/>
            <person name="Martin F.M."/>
            <person name="Grigoriev I.V."/>
            <person name="Hibbett D.S."/>
        </authorList>
    </citation>
    <scope>NUCLEOTIDE SEQUENCE [LARGE SCALE GENOMIC DNA]</scope>
    <source>
        <strain evidence="2 3">CBS 109695</strain>
    </source>
</reference>
<dbReference type="AlphaFoldDB" id="A0A166T767"/>
<evidence type="ECO:0000256" key="1">
    <source>
        <dbReference type="SAM" id="MobiDB-lite"/>
    </source>
</evidence>
<proteinExistence type="predicted"/>
<gene>
    <name evidence="2" type="ORF">FIBSPDRAFT_850559</name>
</gene>
<dbReference type="Proteomes" id="UP000076532">
    <property type="component" value="Unassembled WGS sequence"/>
</dbReference>
<sequence length="96" mass="9996">MDSIVDSEHSPCANGHAELDANKHYADSVMNLTGTRAAVGVLPLCSSVPTHSSDRTAGIGSCYQLPSTSSRPPSSSSACRNSRTPPRSTTSDPPPR</sequence>
<name>A0A166T767_9AGAM</name>
<evidence type="ECO:0000313" key="2">
    <source>
        <dbReference type="EMBL" id="KZP30265.1"/>
    </source>
</evidence>
<dbReference type="EMBL" id="KV417494">
    <property type="protein sequence ID" value="KZP30265.1"/>
    <property type="molecule type" value="Genomic_DNA"/>
</dbReference>
<feature type="compositionally biased region" description="Low complexity" evidence="1">
    <location>
        <begin position="66"/>
        <end position="96"/>
    </location>
</feature>
<keyword evidence="3" id="KW-1185">Reference proteome</keyword>
<feature type="region of interest" description="Disordered" evidence="1">
    <location>
        <begin position="49"/>
        <end position="96"/>
    </location>
</feature>
<organism evidence="2 3">
    <name type="scientific">Athelia psychrophila</name>
    <dbReference type="NCBI Taxonomy" id="1759441"/>
    <lineage>
        <taxon>Eukaryota</taxon>
        <taxon>Fungi</taxon>
        <taxon>Dikarya</taxon>
        <taxon>Basidiomycota</taxon>
        <taxon>Agaricomycotina</taxon>
        <taxon>Agaricomycetes</taxon>
        <taxon>Agaricomycetidae</taxon>
        <taxon>Atheliales</taxon>
        <taxon>Atheliaceae</taxon>
        <taxon>Athelia</taxon>
    </lineage>
</organism>